<organism evidence="1 2">
    <name type="scientific">Nocardioides glacieisoli</name>
    <dbReference type="NCBI Taxonomy" id="1168730"/>
    <lineage>
        <taxon>Bacteria</taxon>
        <taxon>Bacillati</taxon>
        <taxon>Actinomycetota</taxon>
        <taxon>Actinomycetes</taxon>
        <taxon>Propionibacteriales</taxon>
        <taxon>Nocardioidaceae</taxon>
        <taxon>Nocardioides</taxon>
    </lineage>
</organism>
<reference evidence="1 2" key="1">
    <citation type="submission" date="2019-01" db="EMBL/GenBank/DDBJ databases">
        <title>Novel species of Nocardioides.</title>
        <authorList>
            <person name="Liu Q."/>
            <person name="Xin Y.-H."/>
        </authorList>
    </citation>
    <scope>NUCLEOTIDE SEQUENCE [LARGE SCALE GENOMIC DNA]</scope>
    <source>
        <strain evidence="1 2">HLT3-15</strain>
    </source>
</reference>
<evidence type="ECO:0000313" key="2">
    <source>
        <dbReference type="Proteomes" id="UP000291838"/>
    </source>
</evidence>
<keyword evidence="2" id="KW-1185">Reference proteome</keyword>
<proteinExistence type="predicted"/>
<accession>A0A4Q2RL00</accession>
<comment type="caution">
    <text evidence="1">The sequence shown here is derived from an EMBL/GenBank/DDBJ whole genome shotgun (WGS) entry which is preliminary data.</text>
</comment>
<dbReference type="Proteomes" id="UP000291838">
    <property type="component" value="Unassembled WGS sequence"/>
</dbReference>
<gene>
    <name evidence="1" type="ORF">EUA06_22165</name>
</gene>
<dbReference type="AlphaFoldDB" id="A0A4Q2RL00"/>
<name>A0A4Q2RL00_9ACTN</name>
<evidence type="ECO:0000313" key="1">
    <source>
        <dbReference type="EMBL" id="RYB88249.1"/>
    </source>
</evidence>
<dbReference type="RefSeq" id="WP_129479855.1">
    <property type="nucleotide sequence ID" value="NZ_SDWS01000024.1"/>
</dbReference>
<dbReference type="OrthoDB" id="3375420at2"/>
<evidence type="ECO:0008006" key="3">
    <source>
        <dbReference type="Google" id="ProtNLM"/>
    </source>
</evidence>
<protein>
    <recommendedName>
        <fullName evidence="3">DUF1579 domain-containing protein</fullName>
    </recommendedName>
</protein>
<dbReference type="EMBL" id="SDWS01000024">
    <property type="protein sequence ID" value="RYB88249.1"/>
    <property type="molecule type" value="Genomic_DNA"/>
</dbReference>
<sequence length="129" mass="14104">MVDLTALPPGLYRGTVSGEESGDCQCRIEVRRLTEHALSLDYEAVGLDGLQHVEHTIVTSSALHVTAGEFPDVVTFRMSATGQYVADGAPFPMEIHAGWDGGSLTWAWHWAVPGEDLREKSRATTRPVR</sequence>